<feature type="region of interest" description="Disordered" evidence="1">
    <location>
        <begin position="58"/>
        <end position="144"/>
    </location>
</feature>
<reference evidence="2" key="1">
    <citation type="submission" date="2020-05" db="EMBL/GenBank/DDBJ databases">
        <title>Mycena genomes resolve the evolution of fungal bioluminescence.</title>
        <authorList>
            <person name="Tsai I.J."/>
        </authorList>
    </citation>
    <scope>NUCLEOTIDE SEQUENCE</scope>
    <source>
        <strain evidence="2">160909Yilan</strain>
    </source>
</reference>
<evidence type="ECO:0000313" key="2">
    <source>
        <dbReference type="EMBL" id="KAF7348168.1"/>
    </source>
</evidence>
<name>A0A8H6XU44_9AGAR</name>
<feature type="compositionally biased region" description="Basic and acidic residues" evidence="1">
    <location>
        <begin position="81"/>
        <end position="102"/>
    </location>
</feature>
<gene>
    <name evidence="2" type="ORF">MSAN_01769700</name>
</gene>
<dbReference type="OrthoDB" id="3056790at2759"/>
<comment type="caution">
    <text evidence="2">The sequence shown here is derived from an EMBL/GenBank/DDBJ whole genome shotgun (WGS) entry which is preliminary data.</text>
</comment>
<dbReference type="AlphaFoldDB" id="A0A8H6XU44"/>
<feature type="compositionally biased region" description="Basic and acidic residues" evidence="1">
    <location>
        <begin position="131"/>
        <end position="140"/>
    </location>
</feature>
<organism evidence="2 3">
    <name type="scientific">Mycena sanguinolenta</name>
    <dbReference type="NCBI Taxonomy" id="230812"/>
    <lineage>
        <taxon>Eukaryota</taxon>
        <taxon>Fungi</taxon>
        <taxon>Dikarya</taxon>
        <taxon>Basidiomycota</taxon>
        <taxon>Agaricomycotina</taxon>
        <taxon>Agaricomycetes</taxon>
        <taxon>Agaricomycetidae</taxon>
        <taxon>Agaricales</taxon>
        <taxon>Marasmiineae</taxon>
        <taxon>Mycenaceae</taxon>
        <taxon>Mycena</taxon>
    </lineage>
</organism>
<accession>A0A8H6XU44</accession>
<proteinExistence type="predicted"/>
<protein>
    <submittedName>
        <fullName evidence="2">Uncharacterized protein</fullName>
    </submittedName>
</protein>
<dbReference type="EMBL" id="JACAZH010000017">
    <property type="protein sequence ID" value="KAF7348168.1"/>
    <property type="molecule type" value="Genomic_DNA"/>
</dbReference>
<keyword evidence="3" id="KW-1185">Reference proteome</keyword>
<evidence type="ECO:0000313" key="3">
    <source>
        <dbReference type="Proteomes" id="UP000623467"/>
    </source>
</evidence>
<evidence type="ECO:0000256" key="1">
    <source>
        <dbReference type="SAM" id="MobiDB-lite"/>
    </source>
</evidence>
<sequence length="179" mass="19750">MDSAELNPRRVRVCTKNFVALAQLDHLPAIPEGKIEYVTIPQVILAVARRDTSLAETNLHRRSSGVEEDSEPPFLDAEISEDPRGSSEIDLHRRFSSVEEHSVSPSLDDEMSEDPHGSSGEAAENNGLKNKVQDDERMDIADSDEDEIMEILDSDEEALLDAHKGLSAQGCIIDLTDNI</sequence>
<dbReference type="Proteomes" id="UP000623467">
    <property type="component" value="Unassembled WGS sequence"/>
</dbReference>